<keyword evidence="6" id="KW-1185">Reference proteome</keyword>
<dbReference type="Pfam" id="PF13419">
    <property type="entry name" value="HAD_2"/>
    <property type="match status" value="1"/>
</dbReference>
<dbReference type="SFLD" id="SFLDG01129">
    <property type="entry name" value="C1.5:_HAD__Beta-PGM__Phosphata"/>
    <property type="match status" value="1"/>
</dbReference>
<dbReference type="InterPro" id="IPR036412">
    <property type="entry name" value="HAD-like_sf"/>
</dbReference>
<dbReference type="GO" id="GO:0006281">
    <property type="term" value="P:DNA repair"/>
    <property type="evidence" value="ECO:0007669"/>
    <property type="project" value="TreeGrafter"/>
</dbReference>
<dbReference type="GO" id="GO:0005829">
    <property type="term" value="C:cytosol"/>
    <property type="evidence" value="ECO:0007669"/>
    <property type="project" value="TreeGrafter"/>
</dbReference>
<dbReference type="EMBL" id="AAOW01000013">
    <property type="protein sequence ID" value="EAR60812.1"/>
    <property type="molecule type" value="Genomic_DNA"/>
</dbReference>
<accession>A0A7U8C3H4</accession>
<protein>
    <submittedName>
        <fullName evidence="5">Phosphoglycolate phosphatase</fullName>
    </submittedName>
</protein>
<dbReference type="InterPro" id="IPR050155">
    <property type="entry name" value="HAD-like_hydrolase_sf"/>
</dbReference>
<proteinExistence type="predicted"/>
<dbReference type="SFLD" id="SFLDG01135">
    <property type="entry name" value="C1.5.6:_HAD__Beta-PGM__Phospha"/>
    <property type="match status" value="1"/>
</dbReference>
<keyword evidence="4" id="KW-0119">Carbohydrate metabolism</keyword>
<keyword evidence="1" id="KW-0479">Metal-binding</keyword>
<dbReference type="InterPro" id="IPR023198">
    <property type="entry name" value="PGP-like_dom2"/>
</dbReference>
<comment type="caution">
    <text evidence="5">The sequence shown here is derived from an EMBL/GenBank/DDBJ whole genome shotgun (WGS) entry which is preliminary data.</text>
</comment>
<evidence type="ECO:0000256" key="2">
    <source>
        <dbReference type="ARBA" id="ARBA00022801"/>
    </source>
</evidence>
<dbReference type="AlphaFoldDB" id="A0A7U8C3H4"/>
<keyword evidence="2" id="KW-0378">Hydrolase</keyword>
<dbReference type="GO" id="GO:0046872">
    <property type="term" value="F:metal ion binding"/>
    <property type="evidence" value="ECO:0007669"/>
    <property type="project" value="UniProtKB-KW"/>
</dbReference>
<evidence type="ECO:0000256" key="4">
    <source>
        <dbReference type="ARBA" id="ARBA00023277"/>
    </source>
</evidence>
<dbReference type="InterPro" id="IPR006439">
    <property type="entry name" value="HAD-SF_hydro_IA"/>
</dbReference>
<dbReference type="InterPro" id="IPR041492">
    <property type="entry name" value="HAD_2"/>
</dbReference>
<dbReference type="PANTHER" id="PTHR43434:SF23">
    <property type="entry name" value="PHOSPHOGLYCOLATE PHOSPHATASE"/>
    <property type="match status" value="1"/>
</dbReference>
<reference evidence="5 6" key="1">
    <citation type="submission" date="2006-02" db="EMBL/GenBank/DDBJ databases">
        <authorList>
            <person name="Pinhassi J."/>
            <person name="Pedros-Alio C."/>
            <person name="Ferriera S."/>
            <person name="Johnson J."/>
            <person name="Kravitz S."/>
            <person name="Halpern A."/>
            <person name="Remington K."/>
            <person name="Beeson K."/>
            <person name="Tran B."/>
            <person name="Rogers Y.-H."/>
            <person name="Friedman R."/>
            <person name="Venter J.C."/>
        </authorList>
    </citation>
    <scope>NUCLEOTIDE SEQUENCE [LARGE SCALE GENOMIC DNA]</scope>
    <source>
        <strain evidence="5 6">MED92</strain>
    </source>
</reference>
<dbReference type="SUPFAM" id="SSF56784">
    <property type="entry name" value="HAD-like"/>
    <property type="match status" value="1"/>
</dbReference>
<evidence type="ECO:0000313" key="6">
    <source>
        <dbReference type="Proteomes" id="UP000002171"/>
    </source>
</evidence>
<evidence type="ECO:0000256" key="1">
    <source>
        <dbReference type="ARBA" id="ARBA00022723"/>
    </source>
</evidence>
<dbReference type="GO" id="GO:0008967">
    <property type="term" value="F:phosphoglycolate phosphatase activity"/>
    <property type="evidence" value="ECO:0007669"/>
    <property type="project" value="TreeGrafter"/>
</dbReference>
<dbReference type="SFLD" id="SFLDS00003">
    <property type="entry name" value="Haloacid_Dehalogenase"/>
    <property type="match status" value="1"/>
</dbReference>
<dbReference type="RefSeq" id="WP_007020912.1">
    <property type="nucleotide sequence ID" value="NZ_CH724125.1"/>
</dbReference>
<organism evidence="5 6">
    <name type="scientific">Neptuniibacter caesariensis</name>
    <dbReference type="NCBI Taxonomy" id="207954"/>
    <lineage>
        <taxon>Bacteria</taxon>
        <taxon>Pseudomonadati</taxon>
        <taxon>Pseudomonadota</taxon>
        <taxon>Gammaproteobacteria</taxon>
        <taxon>Oceanospirillales</taxon>
        <taxon>Oceanospirillaceae</taxon>
        <taxon>Neptuniibacter</taxon>
    </lineage>
</organism>
<dbReference type="Gene3D" id="3.40.50.1000">
    <property type="entry name" value="HAD superfamily/HAD-like"/>
    <property type="match status" value="1"/>
</dbReference>
<gene>
    <name evidence="5" type="ORF">MED92_16235</name>
</gene>
<dbReference type="PANTHER" id="PTHR43434">
    <property type="entry name" value="PHOSPHOGLYCOLATE PHOSPHATASE"/>
    <property type="match status" value="1"/>
</dbReference>
<dbReference type="NCBIfam" id="TIGR01549">
    <property type="entry name" value="HAD-SF-IA-v1"/>
    <property type="match status" value="1"/>
</dbReference>
<keyword evidence="3" id="KW-0460">Magnesium</keyword>
<evidence type="ECO:0000313" key="5">
    <source>
        <dbReference type="EMBL" id="EAR60812.1"/>
    </source>
</evidence>
<evidence type="ECO:0000256" key="3">
    <source>
        <dbReference type="ARBA" id="ARBA00022842"/>
    </source>
</evidence>
<dbReference type="Proteomes" id="UP000002171">
    <property type="component" value="Unassembled WGS sequence"/>
</dbReference>
<dbReference type="InterPro" id="IPR023214">
    <property type="entry name" value="HAD_sf"/>
</dbReference>
<dbReference type="Gene3D" id="1.10.150.240">
    <property type="entry name" value="Putative phosphatase, domain 2"/>
    <property type="match status" value="1"/>
</dbReference>
<sequence length="227" mass="25472">MNHLSASVLFDLDGTLIDTAPDFHAVINLLLKEEGLPEVSYEFLRQHVSNGARAMIAASFELAEGDERFTRLHKRMLEIYLSHLDKESKLFPGIADTLVWLNDNKIPWGVVTNKPELYTIPVLRGLGIIDQAQSIICPDHVENRKPHPEPLFLACKQLDKIPEHSVYVGDHVRDIEAGNRAGMVTIGASYGYLNDGEDPISWQADHYIECATELKPLLQSIYKDIAS</sequence>
<name>A0A7U8C3H4_NEPCE</name>
<dbReference type="OrthoDB" id="9776368at2"/>